<evidence type="ECO:0000313" key="4">
    <source>
        <dbReference type="Proteomes" id="UP001551695"/>
    </source>
</evidence>
<dbReference type="RefSeq" id="WP_357779817.1">
    <property type="nucleotide sequence ID" value="NZ_JBFAKC010000001.1"/>
</dbReference>
<dbReference type="PANTHER" id="PTHR43646:SF3">
    <property type="entry name" value="SLR1566 PROTEIN"/>
    <property type="match status" value="1"/>
</dbReference>
<feature type="transmembrane region" description="Helical" evidence="1">
    <location>
        <begin position="6"/>
        <end position="26"/>
    </location>
</feature>
<protein>
    <submittedName>
        <fullName evidence="3">Glycosyltransferase</fullName>
        <ecNumber evidence="3">2.4.-.-</ecNumber>
    </submittedName>
</protein>
<keyword evidence="1" id="KW-1133">Transmembrane helix</keyword>
<accession>A0ABV3FMB3</accession>
<sequence length="382" mass="39865">MTDDATAVLVGAGAAVAVLGCATALFNRLTVRRLPESAAVIEPITICVPARDEAHRLPDLIADLRAQSGAPRLQVLVLDDASSDGTAEAAEKAIDGDPRFLVIRSRDEPERGWTGKAAACARLAEAADTAVLVFLDADVRLAPGAIAAAVAELRRGPAALVSVWPRQDAGSFAEALAQPLLCWSWASTLPVAVANRSLWPSTAVACGQFLVFDAAAYRAVGGHAAVADSATEDLDIARAVRRSGRQTVLVVAGRLAGTRMYRGVAELDAGYTRWLWSAYGGSRPASAAVGAVALLGYVVAPVAAVAGRGRARRAGIVGYAAAVTGRLLARSIESGATPTRADVVAALAHPVSVLAYTTLSIRSHRAHRRDKLRWKGRSLPHR</sequence>
<comment type="caution">
    <text evidence="3">The sequence shown here is derived from an EMBL/GenBank/DDBJ whole genome shotgun (WGS) entry which is preliminary data.</text>
</comment>
<evidence type="ECO:0000259" key="2">
    <source>
        <dbReference type="Pfam" id="PF00535"/>
    </source>
</evidence>
<keyword evidence="1" id="KW-0472">Membrane</keyword>
<organism evidence="3 4">
    <name type="scientific">Nocardia aurea</name>
    <dbReference type="NCBI Taxonomy" id="2144174"/>
    <lineage>
        <taxon>Bacteria</taxon>
        <taxon>Bacillati</taxon>
        <taxon>Actinomycetota</taxon>
        <taxon>Actinomycetes</taxon>
        <taxon>Mycobacteriales</taxon>
        <taxon>Nocardiaceae</taxon>
        <taxon>Nocardia</taxon>
    </lineage>
</organism>
<dbReference type="SUPFAM" id="SSF53448">
    <property type="entry name" value="Nucleotide-diphospho-sugar transferases"/>
    <property type="match status" value="1"/>
</dbReference>
<dbReference type="Gene3D" id="3.90.550.10">
    <property type="entry name" value="Spore Coat Polysaccharide Biosynthesis Protein SpsA, Chain A"/>
    <property type="match status" value="1"/>
</dbReference>
<feature type="domain" description="Glycosyltransferase 2-like" evidence="2">
    <location>
        <begin position="45"/>
        <end position="218"/>
    </location>
</feature>
<reference evidence="3 4" key="1">
    <citation type="submission" date="2024-06" db="EMBL/GenBank/DDBJ databases">
        <title>The Natural Products Discovery Center: Release of the First 8490 Sequenced Strains for Exploring Actinobacteria Biosynthetic Diversity.</title>
        <authorList>
            <person name="Kalkreuter E."/>
            <person name="Kautsar S.A."/>
            <person name="Yang D."/>
            <person name="Bader C.D."/>
            <person name="Teijaro C.N."/>
            <person name="Fluegel L."/>
            <person name="Davis C.M."/>
            <person name="Simpson J.R."/>
            <person name="Lauterbach L."/>
            <person name="Steele A.D."/>
            <person name="Gui C."/>
            <person name="Meng S."/>
            <person name="Li G."/>
            <person name="Viehrig K."/>
            <person name="Ye F."/>
            <person name="Su P."/>
            <person name="Kiefer A.F."/>
            <person name="Nichols A."/>
            <person name="Cepeda A.J."/>
            <person name="Yan W."/>
            <person name="Fan B."/>
            <person name="Jiang Y."/>
            <person name="Adhikari A."/>
            <person name="Zheng C.-J."/>
            <person name="Schuster L."/>
            <person name="Cowan T.M."/>
            <person name="Smanski M.J."/>
            <person name="Chevrette M.G."/>
            <person name="De Carvalho L.P.S."/>
            <person name="Shen B."/>
        </authorList>
    </citation>
    <scope>NUCLEOTIDE SEQUENCE [LARGE SCALE GENOMIC DNA]</scope>
    <source>
        <strain evidence="3 4">NPDC050403</strain>
    </source>
</reference>
<keyword evidence="1" id="KW-0812">Transmembrane</keyword>
<keyword evidence="3" id="KW-0808">Transferase</keyword>
<dbReference type="PANTHER" id="PTHR43646">
    <property type="entry name" value="GLYCOSYLTRANSFERASE"/>
    <property type="match status" value="1"/>
</dbReference>
<dbReference type="EC" id="2.4.-.-" evidence="3"/>
<proteinExistence type="predicted"/>
<evidence type="ECO:0000313" key="3">
    <source>
        <dbReference type="EMBL" id="MEV0706558.1"/>
    </source>
</evidence>
<gene>
    <name evidence="3" type="ORF">AB0I48_03245</name>
</gene>
<evidence type="ECO:0000256" key="1">
    <source>
        <dbReference type="SAM" id="Phobius"/>
    </source>
</evidence>
<dbReference type="InterPro" id="IPR001173">
    <property type="entry name" value="Glyco_trans_2-like"/>
</dbReference>
<dbReference type="Pfam" id="PF00535">
    <property type="entry name" value="Glycos_transf_2"/>
    <property type="match status" value="1"/>
</dbReference>
<feature type="transmembrane region" description="Helical" evidence="1">
    <location>
        <begin position="285"/>
        <end position="306"/>
    </location>
</feature>
<keyword evidence="3" id="KW-0328">Glycosyltransferase</keyword>
<dbReference type="EMBL" id="JBFAKC010000001">
    <property type="protein sequence ID" value="MEV0706558.1"/>
    <property type="molecule type" value="Genomic_DNA"/>
</dbReference>
<dbReference type="Proteomes" id="UP001551695">
    <property type="component" value="Unassembled WGS sequence"/>
</dbReference>
<keyword evidence="4" id="KW-1185">Reference proteome</keyword>
<dbReference type="GO" id="GO:0016757">
    <property type="term" value="F:glycosyltransferase activity"/>
    <property type="evidence" value="ECO:0007669"/>
    <property type="project" value="UniProtKB-KW"/>
</dbReference>
<name>A0ABV3FMB3_9NOCA</name>
<dbReference type="InterPro" id="IPR029044">
    <property type="entry name" value="Nucleotide-diphossugar_trans"/>
</dbReference>